<evidence type="ECO:0000313" key="3">
    <source>
        <dbReference type="Proteomes" id="UP001177023"/>
    </source>
</evidence>
<dbReference type="InterPro" id="IPR001245">
    <property type="entry name" value="Ser-Thr/Tyr_kinase_cat_dom"/>
</dbReference>
<dbReference type="InterPro" id="IPR011009">
    <property type="entry name" value="Kinase-like_dom_sf"/>
</dbReference>
<comment type="caution">
    <text evidence="2">The sequence shown here is derived from an EMBL/GenBank/DDBJ whole genome shotgun (WGS) entry which is preliminary data.</text>
</comment>
<dbReference type="PROSITE" id="PS50011">
    <property type="entry name" value="PROTEIN_KINASE_DOM"/>
    <property type="match status" value="1"/>
</dbReference>
<evidence type="ECO:0000259" key="1">
    <source>
        <dbReference type="PROSITE" id="PS50011"/>
    </source>
</evidence>
<reference evidence="2" key="1">
    <citation type="submission" date="2023-06" db="EMBL/GenBank/DDBJ databases">
        <authorList>
            <person name="Delattre M."/>
        </authorList>
    </citation>
    <scope>NUCLEOTIDE SEQUENCE</scope>
    <source>
        <strain evidence="2">AF72</strain>
    </source>
</reference>
<evidence type="ECO:0000313" key="2">
    <source>
        <dbReference type="EMBL" id="CAJ0585348.1"/>
    </source>
</evidence>
<sequence>MSLRANNLPNPITLDERPDFTNYTTQWANYTYVFTVTSDHYYNTPVERMVHAILAVPDPQHFQGLSGDRDHIFLSRTMTGLVFKQATLSEKNRGTNCHFKAYFGLLPKGVTEEQSFLNNYTISQGRVLWNQRWNRPGLKVIFDECEYDIIATATQDTGEMDETPISSRPGQIQYADYYSWHYPNLVQLQSIYSFRVGDSSRKMYLTLTILVLKGYQLVLTGNKPFGSPYNDSIEFANASATVYCASNLENIWLSSDQSKLGHAMARVEMWPESPGIDCNMTIGADCQTDCRLRIVIGLSCYLPTGPEDDRVPLMINGTSVLADSCSYTWTSATHYGVNLMVNDLPPPIELSQWSKNASRDGESDCPRYTFTVLSDQFYKAPPELYVHSPFEGVMQSMTHIGSGAVHTFVADALYHVVLFRTIQPTRDTGGYIEGYTGGIGPEGDKTRLVDTFEMDGRSLISPVKWSDRIATLWFINGTFDVAFKSLHELHNVASNVSSVTGSGVYDTLYADELSYGYPADDIVDGSFEWTYNNTGTPLFYFRLNVADLYGGTLKYKMYYENVVNNRTPIRWSAPEAACHGKFSEKSDVWSFGVLLWEMHTFGQTPFEDITIEELPDYLNNGGTLVPPGDTPHWMAEIMRSCWEFKPKLRPGIGKLAARLRRHFQLMKHSEYYVNLSDAHEMSIEVQDRSPVTEEVEETLRL</sequence>
<dbReference type="AlphaFoldDB" id="A0AA36GEE4"/>
<dbReference type="EMBL" id="CATQJA010002704">
    <property type="protein sequence ID" value="CAJ0585348.1"/>
    <property type="molecule type" value="Genomic_DNA"/>
</dbReference>
<dbReference type="Pfam" id="PF07714">
    <property type="entry name" value="PK_Tyr_Ser-Thr"/>
    <property type="match status" value="1"/>
</dbReference>
<dbReference type="GO" id="GO:0004714">
    <property type="term" value="F:transmembrane receptor protein tyrosine kinase activity"/>
    <property type="evidence" value="ECO:0007669"/>
    <property type="project" value="TreeGrafter"/>
</dbReference>
<dbReference type="PANTHER" id="PTHR24416">
    <property type="entry name" value="TYROSINE-PROTEIN KINASE RECEPTOR"/>
    <property type="match status" value="1"/>
</dbReference>
<dbReference type="GO" id="GO:0005886">
    <property type="term" value="C:plasma membrane"/>
    <property type="evidence" value="ECO:0007669"/>
    <property type="project" value="TreeGrafter"/>
</dbReference>
<accession>A0AA36GEE4</accession>
<name>A0AA36GEE4_9BILA</name>
<feature type="non-terminal residue" evidence="2">
    <location>
        <position position="701"/>
    </location>
</feature>
<dbReference type="PRINTS" id="PR00109">
    <property type="entry name" value="TYRKINASE"/>
</dbReference>
<dbReference type="PANTHER" id="PTHR24416:SF611">
    <property type="entry name" value="TYROSINE-PROTEIN KINASE TRANSMEMBRANE RECEPTOR ROR"/>
    <property type="match status" value="1"/>
</dbReference>
<dbReference type="InterPro" id="IPR050122">
    <property type="entry name" value="RTK"/>
</dbReference>
<dbReference type="SUPFAM" id="SSF56112">
    <property type="entry name" value="Protein kinase-like (PK-like)"/>
    <property type="match status" value="1"/>
</dbReference>
<protein>
    <recommendedName>
        <fullName evidence="1">Protein kinase domain-containing protein</fullName>
    </recommendedName>
</protein>
<keyword evidence="3" id="KW-1185">Reference proteome</keyword>
<dbReference type="Proteomes" id="UP001177023">
    <property type="component" value="Unassembled WGS sequence"/>
</dbReference>
<proteinExistence type="predicted"/>
<dbReference type="Gene3D" id="1.10.510.10">
    <property type="entry name" value="Transferase(Phosphotransferase) domain 1"/>
    <property type="match status" value="1"/>
</dbReference>
<dbReference type="GO" id="GO:0043235">
    <property type="term" value="C:receptor complex"/>
    <property type="evidence" value="ECO:0007669"/>
    <property type="project" value="TreeGrafter"/>
</dbReference>
<gene>
    <name evidence="2" type="ORF">MSPICULIGERA_LOCUS23375</name>
</gene>
<dbReference type="InterPro" id="IPR000719">
    <property type="entry name" value="Prot_kinase_dom"/>
</dbReference>
<dbReference type="GO" id="GO:0007169">
    <property type="term" value="P:cell surface receptor protein tyrosine kinase signaling pathway"/>
    <property type="evidence" value="ECO:0007669"/>
    <property type="project" value="TreeGrafter"/>
</dbReference>
<organism evidence="2 3">
    <name type="scientific">Mesorhabditis spiculigera</name>
    <dbReference type="NCBI Taxonomy" id="96644"/>
    <lineage>
        <taxon>Eukaryota</taxon>
        <taxon>Metazoa</taxon>
        <taxon>Ecdysozoa</taxon>
        <taxon>Nematoda</taxon>
        <taxon>Chromadorea</taxon>
        <taxon>Rhabditida</taxon>
        <taxon>Rhabditina</taxon>
        <taxon>Rhabditomorpha</taxon>
        <taxon>Rhabditoidea</taxon>
        <taxon>Rhabditidae</taxon>
        <taxon>Mesorhabditinae</taxon>
        <taxon>Mesorhabditis</taxon>
    </lineage>
</organism>
<feature type="domain" description="Protein kinase" evidence="1">
    <location>
        <begin position="394"/>
        <end position="665"/>
    </location>
</feature>
<dbReference type="GO" id="GO:0005524">
    <property type="term" value="F:ATP binding"/>
    <property type="evidence" value="ECO:0007669"/>
    <property type="project" value="InterPro"/>
</dbReference>